<feature type="domain" description="HTH araC/xylS-type" evidence="4">
    <location>
        <begin position="245"/>
        <end position="346"/>
    </location>
</feature>
<name>A0A0K8P038_PISS1</name>
<dbReference type="Gene3D" id="1.10.10.60">
    <property type="entry name" value="Homeodomain-like"/>
    <property type="match status" value="1"/>
</dbReference>
<evidence type="ECO:0000256" key="3">
    <source>
        <dbReference type="SAM" id="MobiDB-lite"/>
    </source>
</evidence>
<feature type="compositionally biased region" description="Basic and acidic residues" evidence="3">
    <location>
        <begin position="371"/>
        <end position="383"/>
    </location>
</feature>
<feature type="compositionally biased region" description="Low complexity" evidence="3">
    <location>
        <begin position="46"/>
        <end position="59"/>
    </location>
</feature>
<accession>A0A0K8P038</accession>
<dbReference type="PANTHER" id="PTHR31891:SF1">
    <property type="entry name" value="FORMAMIDASE C869.04-RELATED"/>
    <property type="match status" value="1"/>
</dbReference>
<dbReference type="Proteomes" id="UP000037660">
    <property type="component" value="Unassembled WGS sequence"/>
</dbReference>
<dbReference type="GO" id="GO:0003700">
    <property type="term" value="F:DNA-binding transcription factor activity"/>
    <property type="evidence" value="ECO:0007669"/>
    <property type="project" value="InterPro"/>
</dbReference>
<keyword evidence="6" id="KW-1185">Reference proteome</keyword>
<proteinExistence type="predicted"/>
<keyword evidence="2" id="KW-0804">Transcription</keyword>
<protein>
    <submittedName>
        <fullName evidence="5">Bll3346 protein</fullName>
    </submittedName>
</protein>
<dbReference type="OrthoDB" id="9178898at2"/>
<dbReference type="Gene3D" id="2.60.120.580">
    <property type="entry name" value="Acetamidase/Formamidase-like domains"/>
    <property type="match status" value="2"/>
</dbReference>
<dbReference type="Gene3D" id="3.10.28.20">
    <property type="entry name" value="Acetamidase/Formamidase-like domains"/>
    <property type="match status" value="1"/>
</dbReference>
<dbReference type="STRING" id="1547922.ISF6_1739"/>
<organism evidence="5 6">
    <name type="scientific">Piscinibacter sakaiensis</name>
    <name type="common">Ideonella sakaiensis</name>
    <dbReference type="NCBI Taxonomy" id="1547922"/>
    <lineage>
        <taxon>Bacteria</taxon>
        <taxon>Pseudomonadati</taxon>
        <taxon>Pseudomonadota</taxon>
        <taxon>Betaproteobacteria</taxon>
        <taxon>Burkholderiales</taxon>
        <taxon>Sphaerotilaceae</taxon>
        <taxon>Piscinibacter</taxon>
    </lineage>
</organism>
<evidence type="ECO:0000313" key="5">
    <source>
        <dbReference type="EMBL" id="GAP35899.1"/>
    </source>
</evidence>
<reference evidence="5 6" key="2">
    <citation type="journal article" date="2016" name="Science">
        <title>A bacterium that degrades and assimilates poly(ethylene terephthalate).</title>
        <authorList>
            <person name="Yoshida S."/>
            <person name="Hiraga K."/>
            <person name="Takehana T."/>
            <person name="Taniguchi I."/>
            <person name="Yamaji H."/>
            <person name="Maeda Y."/>
            <person name="Toyohara K."/>
            <person name="Miyamoto K."/>
            <person name="Kimura Y."/>
            <person name="Oda K."/>
        </authorList>
    </citation>
    <scope>NUCLEOTIDE SEQUENCE [LARGE SCALE GENOMIC DNA]</scope>
    <source>
        <strain evidence="6">NBRC 110686 / TISTR 2288 / 201-F6</strain>
    </source>
</reference>
<dbReference type="InterPro" id="IPR035418">
    <property type="entry name" value="AraC-bd_2"/>
</dbReference>
<evidence type="ECO:0000313" key="6">
    <source>
        <dbReference type="Proteomes" id="UP000037660"/>
    </source>
</evidence>
<evidence type="ECO:0000256" key="1">
    <source>
        <dbReference type="ARBA" id="ARBA00023015"/>
    </source>
</evidence>
<evidence type="ECO:0000256" key="2">
    <source>
        <dbReference type="ARBA" id="ARBA00023163"/>
    </source>
</evidence>
<evidence type="ECO:0000259" key="4">
    <source>
        <dbReference type="PROSITE" id="PS01124"/>
    </source>
</evidence>
<dbReference type="EMBL" id="BBYR01000030">
    <property type="protein sequence ID" value="GAP35899.1"/>
    <property type="molecule type" value="Genomic_DNA"/>
</dbReference>
<feature type="compositionally biased region" description="Low complexity" evidence="3">
    <location>
        <begin position="447"/>
        <end position="460"/>
    </location>
</feature>
<dbReference type="Pfam" id="PF12833">
    <property type="entry name" value="HTH_18"/>
    <property type="match status" value="1"/>
</dbReference>
<dbReference type="SMART" id="SM00342">
    <property type="entry name" value="HTH_ARAC"/>
    <property type="match status" value="1"/>
</dbReference>
<dbReference type="GO" id="GO:0043565">
    <property type="term" value="F:sequence-specific DNA binding"/>
    <property type="evidence" value="ECO:0007669"/>
    <property type="project" value="InterPro"/>
</dbReference>
<sequence length="879" mass="93458">MHDEVRRFSTEAFPQPLRAAAWAEVLGQVLLANPPDEAGPGPGPGPARADAAPAGRAAPGTGGPAAPPPPPLDGYVSARRSPLGSALVRLAATPQDLVPAPGQAQRYGQAVLLFALLEGSGQVREGSDQLTLSPGHFVLLDPARPWRITLPTRFRALVVRLESAGFLLRQVRTGTPSLHGVAPAPGIGAACAALIRSIADDLDALAPQDLLAVEATLADLLVTSLSQAGRHAPEDSTSVQLGHLRRLCRTVEARLGDAELGIDEVARLEGLSVRYVQQLFKTADTSFGEYLKERRLERCRADLANRALDHCTIAELCFRWGFGDAANFSRAFTARYGLSPKAWRARPVAETSGGPDHRGRPVQAELAGAARPRDEREGRERRAAGAVSTGAAAGAGAGAGARAAARAAASAVPAPPPGADGRRHEFQALLRDHARYAVALDLSPKRAAPAGSAAGPAADAEGGRLPSHYYIPVSDKTVHWGYLSRALKPVISVQSGDIVTLETLTQHAGDDRERMIDGDPGAESVYHWTARHKAVDRRGAGPMDASIYGRGAGEGFGVHICTGPVYVKGAEPGDVLEVRILDIRPRPSCHPAHRGRLFGSNAAAWWGFQYQDLLTEPKPREVVTIYEVEHAAEPPQARAVYSYRWTPQTDPSGVVHPTIDYPGVPVDPASIERRDGVLAKARVPVRPHFGLLAVAPKEHGLVDSIPPGYFGGNLDNWRAGKGARLFLPVSVPGALFSAGDPHASQGDSELCGTAIECSLTGVFQLVLHRRATLDGFLAELNFPFLETDEAWVLQGFSLPDHLAELGPDAQAEIYKKSSLEGAMRDAFRKTRRYLMQAHGLDEDEAISLASVAVDFGITQVVDGNWGVHAVIPKRVLAGG</sequence>
<dbReference type="AlphaFoldDB" id="A0A0K8P038"/>
<dbReference type="PANTHER" id="PTHR31891">
    <property type="entry name" value="FORMAMIDASE C869.04-RELATED"/>
    <property type="match status" value="1"/>
</dbReference>
<dbReference type="InterPro" id="IPR009057">
    <property type="entry name" value="Homeodomain-like_sf"/>
</dbReference>
<dbReference type="SUPFAM" id="SSF141130">
    <property type="entry name" value="Acetamidase/Formamidase-like"/>
    <property type="match status" value="1"/>
</dbReference>
<dbReference type="GO" id="GO:0016811">
    <property type="term" value="F:hydrolase activity, acting on carbon-nitrogen (but not peptide) bonds, in linear amides"/>
    <property type="evidence" value="ECO:0007669"/>
    <property type="project" value="InterPro"/>
</dbReference>
<dbReference type="PROSITE" id="PS01124">
    <property type="entry name" value="HTH_ARAC_FAMILY_2"/>
    <property type="match status" value="1"/>
</dbReference>
<dbReference type="Pfam" id="PF03069">
    <property type="entry name" value="FmdA_AmdA"/>
    <property type="match status" value="1"/>
</dbReference>
<dbReference type="InterPro" id="IPR004304">
    <property type="entry name" value="FmdA_AmdA"/>
</dbReference>
<dbReference type="SUPFAM" id="SSF46689">
    <property type="entry name" value="Homeodomain-like"/>
    <property type="match status" value="1"/>
</dbReference>
<keyword evidence="1" id="KW-0805">Transcription regulation</keyword>
<feature type="region of interest" description="Disordered" evidence="3">
    <location>
        <begin position="33"/>
        <end position="78"/>
    </location>
</feature>
<dbReference type="Gene3D" id="2.40.10.120">
    <property type="match status" value="1"/>
</dbReference>
<gene>
    <name evidence="5" type="ORF">ISF6_1739</name>
</gene>
<comment type="caution">
    <text evidence="5">The sequence shown here is derived from an EMBL/GenBank/DDBJ whole genome shotgun (WGS) entry which is preliminary data.</text>
</comment>
<feature type="region of interest" description="Disordered" evidence="3">
    <location>
        <begin position="344"/>
        <end position="393"/>
    </location>
</feature>
<dbReference type="InterPro" id="IPR018060">
    <property type="entry name" value="HTH_AraC"/>
</dbReference>
<dbReference type="RefSeq" id="WP_054019933.1">
    <property type="nucleotide sequence ID" value="NZ_BBYR01000030.1"/>
</dbReference>
<dbReference type="Pfam" id="PF14525">
    <property type="entry name" value="AraC_binding_2"/>
    <property type="match status" value="1"/>
</dbReference>
<feature type="region of interest" description="Disordered" evidence="3">
    <location>
        <begin position="446"/>
        <end position="465"/>
    </location>
</feature>
<reference evidence="6" key="1">
    <citation type="submission" date="2015-07" db="EMBL/GenBank/DDBJ databases">
        <title>Discovery of a poly(ethylene terephthalate assimilation.</title>
        <authorList>
            <person name="Yoshida S."/>
            <person name="Hiraga K."/>
            <person name="Takehana T."/>
            <person name="Taniguchi I."/>
            <person name="Yamaji H."/>
            <person name="Maeda Y."/>
            <person name="Toyohara K."/>
            <person name="Miyamoto K."/>
            <person name="Kimura Y."/>
            <person name="Oda K."/>
        </authorList>
    </citation>
    <scope>NUCLEOTIDE SEQUENCE [LARGE SCALE GENOMIC DNA]</scope>
    <source>
        <strain evidence="6">NBRC 110686 / TISTR 2288 / 201-F6</strain>
    </source>
</reference>